<protein>
    <submittedName>
        <fullName evidence="1">Uncharacterized protein</fullName>
    </submittedName>
</protein>
<proteinExistence type="predicted"/>
<dbReference type="InParanoid" id="A0A1S0U4K0"/>
<evidence type="ECO:0000313" key="1">
    <source>
        <dbReference type="EMBL" id="EFO24997.1"/>
    </source>
</evidence>
<name>A0A1S0U4K0_LOALO</name>
<organism evidence="1">
    <name type="scientific">Loa loa</name>
    <name type="common">Eye worm</name>
    <name type="synonym">Filaria loa</name>
    <dbReference type="NCBI Taxonomy" id="7209"/>
    <lineage>
        <taxon>Eukaryota</taxon>
        <taxon>Metazoa</taxon>
        <taxon>Ecdysozoa</taxon>
        <taxon>Nematoda</taxon>
        <taxon>Chromadorea</taxon>
        <taxon>Rhabditida</taxon>
        <taxon>Spirurina</taxon>
        <taxon>Spiruromorpha</taxon>
        <taxon>Filarioidea</taxon>
        <taxon>Onchocercidae</taxon>
        <taxon>Loa</taxon>
    </lineage>
</organism>
<dbReference type="RefSeq" id="XP_003139076.1">
    <property type="nucleotide sequence ID" value="XM_003139028.1"/>
</dbReference>
<dbReference type="KEGG" id="loa:LOAG_03491"/>
<dbReference type="CTD" id="9940879"/>
<reference evidence="1" key="1">
    <citation type="submission" date="2012-04" db="EMBL/GenBank/DDBJ databases">
        <title>The Genome Sequence of Loa loa.</title>
        <authorList>
            <consortium name="The Broad Institute Genome Sequencing Platform"/>
            <consortium name="Broad Institute Genome Sequencing Center for Infectious Disease"/>
            <person name="Nutman T.B."/>
            <person name="Fink D.L."/>
            <person name="Russ C."/>
            <person name="Young S."/>
            <person name="Zeng Q."/>
            <person name="Gargeya S."/>
            <person name="Alvarado L."/>
            <person name="Berlin A."/>
            <person name="Chapman S.B."/>
            <person name="Chen Z."/>
            <person name="Freedman E."/>
            <person name="Gellesch M."/>
            <person name="Goldberg J."/>
            <person name="Griggs A."/>
            <person name="Gujja S."/>
            <person name="Heilman E.R."/>
            <person name="Heiman D."/>
            <person name="Howarth C."/>
            <person name="Mehta T."/>
            <person name="Neiman D."/>
            <person name="Pearson M."/>
            <person name="Roberts A."/>
            <person name="Saif S."/>
            <person name="Shea T."/>
            <person name="Shenoy N."/>
            <person name="Sisk P."/>
            <person name="Stolte C."/>
            <person name="Sykes S."/>
            <person name="White J."/>
            <person name="Yandava C."/>
            <person name="Haas B."/>
            <person name="Henn M.R."/>
            <person name="Nusbaum C."/>
            <person name="Birren B."/>
        </authorList>
    </citation>
    <scope>NUCLEOTIDE SEQUENCE [LARGE SCALE GENOMIC DNA]</scope>
</reference>
<dbReference type="AlphaFoldDB" id="A0A1S0U4K0"/>
<dbReference type="EMBL" id="JH712106">
    <property type="protein sequence ID" value="EFO24997.1"/>
    <property type="molecule type" value="Genomic_DNA"/>
</dbReference>
<accession>A0A1S0U4K0</accession>
<dbReference type="GeneID" id="9940879"/>
<sequence>MELNEGIQNFEALGLTAEVVDHYFINNHYFINTVLRLGEAAFDKEYNYGMYI</sequence>
<gene>
    <name evidence="1" type="ORF">LOAG_03491</name>
</gene>